<dbReference type="AlphaFoldDB" id="B8IWG9"/>
<dbReference type="Proteomes" id="UP000008207">
    <property type="component" value="Plasmid pMNOD01"/>
</dbReference>
<reference evidence="3" key="1">
    <citation type="submission" date="2009-01" db="EMBL/GenBank/DDBJ databases">
        <title>Complete sequence of plasmid 1 of Methylobacterium nodulans ORS 2060.</title>
        <authorList>
            <consortium name="US DOE Joint Genome Institute"/>
            <person name="Lucas S."/>
            <person name="Copeland A."/>
            <person name="Lapidus A."/>
            <person name="Glavina del Rio T."/>
            <person name="Dalin E."/>
            <person name="Tice H."/>
            <person name="Bruce D."/>
            <person name="Goodwin L."/>
            <person name="Pitluck S."/>
            <person name="Sims D."/>
            <person name="Brettin T."/>
            <person name="Detter J.C."/>
            <person name="Han C."/>
            <person name="Larimer F."/>
            <person name="Land M."/>
            <person name="Hauser L."/>
            <person name="Kyrpides N."/>
            <person name="Ivanova N."/>
            <person name="Marx C.J."/>
            <person name="Richardson P."/>
        </authorList>
    </citation>
    <scope>NUCLEOTIDE SEQUENCE [LARGE SCALE GENOMIC DNA]</scope>
    <source>
        <strain evidence="3">LMG 21967 / CNCM I-2342 / ORS 2060</strain>
        <plasmid evidence="3">Plasmid pMNOD01</plasmid>
    </source>
</reference>
<evidence type="ECO:0000256" key="1">
    <source>
        <dbReference type="SAM" id="MobiDB-lite"/>
    </source>
</evidence>
<organism evidence="2 3">
    <name type="scientific">Methylobacterium nodulans (strain LMG 21967 / CNCM I-2342 / ORS 2060)</name>
    <dbReference type="NCBI Taxonomy" id="460265"/>
    <lineage>
        <taxon>Bacteria</taxon>
        <taxon>Pseudomonadati</taxon>
        <taxon>Pseudomonadota</taxon>
        <taxon>Alphaproteobacteria</taxon>
        <taxon>Hyphomicrobiales</taxon>
        <taxon>Methylobacteriaceae</taxon>
        <taxon>Methylobacterium</taxon>
    </lineage>
</organism>
<gene>
    <name evidence="2" type="ordered locus">Mnod_8698</name>
</gene>
<evidence type="ECO:0000313" key="3">
    <source>
        <dbReference type="Proteomes" id="UP000008207"/>
    </source>
</evidence>
<keyword evidence="3" id="KW-1185">Reference proteome</keyword>
<name>B8IWG9_METNO</name>
<protein>
    <submittedName>
        <fullName evidence="2">Uncharacterized protein</fullName>
    </submittedName>
</protein>
<feature type="region of interest" description="Disordered" evidence="1">
    <location>
        <begin position="1"/>
        <end position="25"/>
    </location>
</feature>
<evidence type="ECO:0000313" key="2">
    <source>
        <dbReference type="EMBL" id="ACL62759.1"/>
    </source>
</evidence>
<geneLocation type="plasmid" evidence="2 3">
    <name>pMNOD01</name>
</geneLocation>
<proteinExistence type="predicted"/>
<dbReference type="KEGG" id="mno:Mnod_8698"/>
<sequence length="77" mass="8228">MGCDNPRALSQRRGRPGGCNGSARGLWAPVTRGGAPKELAEALHRLPRAERDAVNRTVGELEVAAYERAFDRIGTAA</sequence>
<dbReference type="EMBL" id="CP001350">
    <property type="protein sequence ID" value="ACL62759.1"/>
    <property type="molecule type" value="Genomic_DNA"/>
</dbReference>
<accession>B8IWG9</accession>
<dbReference type="HOGENOM" id="CLU_2634041_0_0_5"/>
<keyword evidence="2" id="KW-0614">Plasmid</keyword>